<dbReference type="NCBIfam" id="TIGR01031">
    <property type="entry name" value="rpmF_bact"/>
    <property type="match status" value="1"/>
</dbReference>
<reference evidence="7" key="1">
    <citation type="submission" date="2024-06" db="EMBL/GenBank/DDBJ databases">
        <authorList>
            <person name="Manzano-Marin A."/>
            <person name="Manzano-Marin A."/>
            <person name="Alejandro Manzano Marin A."/>
        </authorList>
    </citation>
    <scope>NUCLEOTIDE SEQUENCE</scope>
    <source>
        <strain evidence="7">Ancorni-2928</strain>
    </source>
</reference>
<protein>
    <recommendedName>
        <fullName evidence="4 5">Large ribosomal subunit protein bL32</fullName>
    </recommendedName>
</protein>
<dbReference type="GO" id="GO:0006412">
    <property type="term" value="P:translation"/>
    <property type="evidence" value="ECO:0007669"/>
    <property type="project" value="UniProtKB-UniRule"/>
</dbReference>
<evidence type="ECO:0000256" key="6">
    <source>
        <dbReference type="SAM" id="MobiDB-lite"/>
    </source>
</evidence>
<feature type="compositionally biased region" description="Basic residues" evidence="6">
    <location>
        <begin position="7"/>
        <end position="19"/>
    </location>
</feature>
<dbReference type="HAMAP" id="MF_00340">
    <property type="entry name" value="Ribosomal_bL32"/>
    <property type="match status" value="1"/>
</dbReference>
<gene>
    <name evidence="5 7" type="primary">rpmF</name>
    <name evidence="7" type="ORF">BUANCORI2928_275</name>
</gene>
<proteinExistence type="inferred from homology"/>
<sequence length="57" mass="6669">MAVQKNKPSRSKRGMRRLHDKIFSPSISKDRNSHELHIRHNITTKGNYKGKKVISKK</sequence>
<dbReference type="SUPFAM" id="SSF57829">
    <property type="entry name" value="Zn-binding ribosomal proteins"/>
    <property type="match status" value="1"/>
</dbReference>
<comment type="similarity">
    <text evidence="1 5">Belongs to the bacterial ribosomal protein bL32 family.</text>
</comment>
<feature type="compositionally biased region" description="Basic and acidic residues" evidence="6">
    <location>
        <begin position="28"/>
        <end position="38"/>
    </location>
</feature>
<evidence type="ECO:0000313" key="7">
    <source>
        <dbReference type="EMBL" id="CAL4043226.1"/>
    </source>
</evidence>
<keyword evidence="2 5" id="KW-0689">Ribosomal protein</keyword>
<dbReference type="PANTHER" id="PTHR35534">
    <property type="entry name" value="50S RIBOSOMAL PROTEIN L32"/>
    <property type="match status" value="1"/>
</dbReference>
<dbReference type="Pfam" id="PF01783">
    <property type="entry name" value="Ribosomal_L32p"/>
    <property type="match status" value="1"/>
</dbReference>
<feature type="compositionally biased region" description="Basic residues" evidence="6">
    <location>
        <begin position="39"/>
        <end position="57"/>
    </location>
</feature>
<evidence type="ECO:0000256" key="1">
    <source>
        <dbReference type="ARBA" id="ARBA00008560"/>
    </source>
</evidence>
<name>A0AAT9IGQ8_9GAMM</name>
<keyword evidence="3 5" id="KW-0687">Ribonucleoprotein</keyword>
<accession>A0AAT9IGQ8</accession>
<dbReference type="EMBL" id="OZ060371">
    <property type="protein sequence ID" value="CAL4043226.1"/>
    <property type="molecule type" value="Genomic_DNA"/>
</dbReference>
<dbReference type="RefSeq" id="WP_367680823.1">
    <property type="nucleotide sequence ID" value="NZ_OZ060371.1"/>
</dbReference>
<dbReference type="InterPro" id="IPR011332">
    <property type="entry name" value="Ribosomal_zn-bd"/>
</dbReference>
<dbReference type="AlphaFoldDB" id="A0AAT9IGQ8"/>
<dbReference type="InterPro" id="IPR044957">
    <property type="entry name" value="Ribosomal_bL32_bact"/>
</dbReference>
<organism evidence="7">
    <name type="scientific">Buchnera aphidicola</name>
    <name type="common">Anoecia corni</name>
    <dbReference type="NCBI Taxonomy" id="2994477"/>
    <lineage>
        <taxon>Bacteria</taxon>
        <taxon>Pseudomonadati</taxon>
        <taxon>Pseudomonadota</taxon>
        <taxon>Gammaproteobacteria</taxon>
        <taxon>Enterobacterales</taxon>
        <taxon>Erwiniaceae</taxon>
        <taxon>Buchnera</taxon>
    </lineage>
</organism>
<evidence type="ECO:0000256" key="2">
    <source>
        <dbReference type="ARBA" id="ARBA00022980"/>
    </source>
</evidence>
<evidence type="ECO:0000256" key="3">
    <source>
        <dbReference type="ARBA" id="ARBA00023274"/>
    </source>
</evidence>
<dbReference type="InterPro" id="IPR002677">
    <property type="entry name" value="Ribosomal_bL32"/>
</dbReference>
<dbReference type="PANTHER" id="PTHR35534:SF1">
    <property type="entry name" value="LARGE RIBOSOMAL SUBUNIT PROTEIN BL32"/>
    <property type="match status" value="1"/>
</dbReference>
<evidence type="ECO:0000256" key="5">
    <source>
        <dbReference type="HAMAP-Rule" id="MF_00340"/>
    </source>
</evidence>
<feature type="region of interest" description="Disordered" evidence="6">
    <location>
        <begin position="1"/>
        <end position="57"/>
    </location>
</feature>
<dbReference type="GO" id="GO:0003735">
    <property type="term" value="F:structural constituent of ribosome"/>
    <property type="evidence" value="ECO:0007669"/>
    <property type="project" value="InterPro"/>
</dbReference>
<dbReference type="GO" id="GO:0015934">
    <property type="term" value="C:large ribosomal subunit"/>
    <property type="evidence" value="ECO:0007669"/>
    <property type="project" value="InterPro"/>
</dbReference>
<evidence type="ECO:0000256" key="4">
    <source>
        <dbReference type="ARBA" id="ARBA00035178"/>
    </source>
</evidence>